<keyword evidence="1" id="KW-0812">Transmembrane</keyword>
<sequence length="208" mass="21396">MTSPRPASRVLSRGDTASFWFFVVAGVAIAIWAVVRSIANIAAAVPNRDVRVAAPFLDTVAQAPLGPDGAPVPVELTGGVITAPSLPPASLGALFIAEGLFAAVVVTVVTLLLLLTSDILRGRIFSRRNTGLVSAAGVVTLVGFAGVPFFQNMVANGAIAYLSDRTFDRGAVQLIDVPSLIGIAFVAGLAGTVFAVGDRLQRDTEGLV</sequence>
<dbReference type="RefSeq" id="WP_058623050.1">
    <property type="nucleotide sequence ID" value="NZ_LDRT01000027.1"/>
</dbReference>
<keyword evidence="1" id="KW-0472">Membrane</keyword>
<feature type="transmembrane region" description="Helical" evidence="1">
    <location>
        <begin position="94"/>
        <end position="120"/>
    </location>
</feature>
<dbReference type="PATRIC" id="fig|2033.6.peg.2005"/>
<evidence type="ECO:0008006" key="4">
    <source>
        <dbReference type="Google" id="ProtNLM"/>
    </source>
</evidence>
<feature type="transmembrane region" description="Helical" evidence="1">
    <location>
        <begin position="171"/>
        <end position="196"/>
    </location>
</feature>
<dbReference type="OrthoDB" id="5148898at2"/>
<evidence type="ECO:0000256" key="1">
    <source>
        <dbReference type="SAM" id="Phobius"/>
    </source>
</evidence>
<accession>A0A147EZC0</accession>
<feature type="transmembrane region" description="Helical" evidence="1">
    <location>
        <begin position="20"/>
        <end position="39"/>
    </location>
</feature>
<evidence type="ECO:0000313" key="3">
    <source>
        <dbReference type="Proteomes" id="UP000075025"/>
    </source>
</evidence>
<gene>
    <name evidence="2" type="ORF">NS220_05385</name>
</gene>
<organism evidence="2 3">
    <name type="scientific">Microbacterium testaceum</name>
    <name type="common">Aureobacterium testaceum</name>
    <name type="synonym">Brevibacterium testaceum</name>
    <dbReference type="NCBI Taxonomy" id="2033"/>
    <lineage>
        <taxon>Bacteria</taxon>
        <taxon>Bacillati</taxon>
        <taxon>Actinomycetota</taxon>
        <taxon>Actinomycetes</taxon>
        <taxon>Micrococcales</taxon>
        <taxon>Microbacteriaceae</taxon>
        <taxon>Microbacterium</taxon>
    </lineage>
</organism>
<dbReference type="AlphaFoldDB" id="A0A147EZC0"/>
<keyword evidence="1" id="KW-1133">Transmembrane helix</keyword>
<comment type="caution">
    <text evidence="2">The sequence shown here is derived from an EMBL/GenBank/DDBJ whole genome shotgun (WGS) entry which is preliminary data.</text>
</comment>
<dbReference type="EMBL" id="LDRT01000027">
    <property type="protein sequence ID" value="KTR95700.1"/>
    <property type="molecule type" value="Genomic_DNA"/>
</dbReference>
<reference evidence="2 3" key="1">
    <citation type="journal article" date="2016" name="Front. Microbiol.">
        <title>Genomic Resource of Rice Seed Associated Bacteria.</title>
        <authorList>
            <person name="Midha S."/>
            <person name="Bansal K."/>
            <person name="Sharma S."/>
            <person name="Kumar N."/>
            <person name="Patil P.P."/>
            <person name="Chaudhry V."/>
            <person name="Patil P.B."/>
        </authorList>
    </citation>
    <scope>NUCLEOTIDE SEQUENCE [LARGE SCALE GENOMIC DNA]</scope>
    <source>
        <strain evidence="2 3">NS220</strain>
    </source>
</reference>
<evidence type="ECO:0000313" key="2">
    <source>
        <dbReference type="EMBL" id="KTR95700.1"/>
    </source>
</evidence>
<feature type="transmembrane region" description="Helical" evidence="1">
    <location>
        <begin position="132"/>
        <end position="151"/>
    </location>
</feature>
<protein>
    <recommendedName>
        <fullName evidence="4">DUF2975 domain-containing protein</fullName>
    </recommendedName>
</protein>
<name>A0A147EZC0_MICTE</name>
<dbReference type="Proteomes" id="UP000075025">
    <property type="component" value="Unassembled WGS sequence"/>
</dbReference>
<proteinExistence type="predicted"/>